<dbReference type="EMBL" id="BGPR01002976">
    <property type="protein sequence ID" value="GBM81909.1"/>
    <property type="molecule type" value="Genomic_DNA"/>
</dbReference>
<comment type="caution">
    <text evidence="1">The sequence shown here is derived from an EMBL/GenBank/DDBJ whole genome shotgun (WGS) entry which is preliminary data.</text>
</comment>
<evidence type="ECO:0000313" key="1">
    <source>
        <dbReference type="EMBL" id="GBM81909.1"/>
    </source>
</evidence>
<name>A0A4Y2IXE1_ARAVE</name>
<protein>
    <submittedName>
        <fullName evidence="1">Uncharacterized protein</fullName>
    </submittedName>
</protein>
<dbReference type="AlphaFoldDB" id="A0A4Y2IXE1"/>
<evidence type="ECO:0000313" key="2">
    <source>
        <dbReference type="Proteomes" id="UP000499080"/>
    </source>
</evidence>
<gene>
    <name evidence="1" type="ORF">AVEN_138577_1</name>
</gene>
<sequence length="87" mass="10001">MARILGRVFVFFQSRTKNLKSGLPWYFNTLSGHSSESDTEPKRSARSLFTFSLTDDSWAVFPSRKDLDYIWVSQSQLGKLSDHPLTL</sequence>
<proteinExistence type="predicted"/>
<reference evidence="1 2" key="1">
    <citation type="journal article" date="2019" name="Sci. Rep.">
        <title>Orb-weaving spider Araneus ventricosus genome elucidates the spidroin gene catalogue.</title>
        <authorList>
            <person name="Kono N."/>
            <person name="Nakamura H."/>
            <person name="Ohtoshi R."/>
            <person name="Moran D.A.P."/>
            <person name="Shinohara A."/>
            <person name="Yoshida Y."/>
            <person name="Fujiwara M."/>
            <person name="Mori M."/>
            <person name="Tomita M."/>
            <person name="Arakawa K."/>
        </authorList>
    </citation>
    <scope>NUCLEOTIDE SEQUENCE [LARGE SCALE GENOMIC DNA]</scope>
</reference>
<accession>A0A4Y2IXE1</accession>
<organism evidence="1 2">
    <name type="scientific">Araneus ventricosus</name>
    <name type="common">Orbweaver spider</name>
    <name type="synonym">Epeira ventricosa</name>
    <dbReference type="NCBI Taxonomy" id="182803"/>
    <lineage>
        <taxon>Eukaryota</taxon>
        <taxon>Metazoa</taxon>
        <taxon>Ecdysozoa</taxon>
        <taxon>Arthropoda</taxon>
        <taxon>Chelicerata</taxon>
        <taxon>Arachnida</taxon>
        <taxon>Araneae</taxon>
        <taxon>Araneomorphae</taxon>
        <taxon>Entelegynae</taxon>
        <taxon>Araneoidea</taxon>
        <taxon>Araneidae</taxon>
        <taxon>Araneus</taxon>
    </lineage>
</organism>
<keyword evidence="2" id="KW-1185">Reference proteome</keyword>
<dbReference type="Proteomes" id="UP000499080">
    <property type="component" value="Unassembled WGS sequence"/>
</dbReference>